<dbReference type="InterPro" id="IPR052031">
    <property type="entry name" value="Membrane_Transporter-Flippase"/>
</dbReference>
<evidence type="ECO:0000256" key="5">
    <source>
        <dbReference type="ARBA" id="ARBA00022989"/>
    </source>
</evidence>
<feature type="transmembrane region" description="Helical" evidence="7">
    <location>
        <begin position="283"/>
        <end position="302"/>
    </location>
</feature>
<gene>
    <name evidence="8" type="ORF">SAMN04488500_12138</name>
</gene>
<dbReference type="PIRSF" id="PIRSF006603">
    <property type="entry name" value="DinF"/>
    <property type="match status" value="1"/>
</dbReference>
<dbReference type="AlphaFoldDB" id="A0A1W2E7C5"/>
<dbReference type="InterPro" id="IPR048279">
    <property type="entry name" value="MdtK-like"/>
</dbReference>
<evidence type="ECO:0000256" key="4">
    <source>
        <dbReference type="ARBA" id="ARBA00022692"/>
    </source>
</evidence>
<dbReference type="STRING" id="112901.SAMN04488500_12138"/>
<dbReference type="GO" id="GO:0015297">
    <property type="term" value="F:antiporter activity"/>
    <property type="evidence" value="ECO:0007669"/>
    <property type="project" value="InterPro"/>
</dbReference>
<dbReference type="RefSeq" id="WP_084577605.1">
    <property type="nucleotide sequence ID" value="NZ_CP155572.1"/>
</dbReference>
<dbReference type="GO" id="GO:0005886">
    <property type="term" value="C:plasma membrane"/>
    <property type="evidence" value="ECO:0007669"/>
    <property type="project" value="UniProtKB-SubCell"/>
</dbReference>
<feature type="transmembrane region" description="Helical" evidence="7">
    <location>
        <begin position="99"/>
        <end position="124"/>
    </location>
</feature>
<feature type="transmembrane region" description="Helical" evidence="7">
    <location>
        <begin position="237"/>
        <end position="263"/>
    </location>
</feature>
<accession>A0A1W2E7C5</accession>
<feature type="transmembrane region" description="Helical" evidence="7">
    <location>
        <begin position="39"/>
        <end position="63"/>
    </location>
</feature>
<feature type="transmembrane region" description="Helical" evidence="7">
    <location>
        <begin position="384"/>
        <end position="403"/>
    </location>
</feature>
<feature type="transmembrane region" description="Helical" evidence="7">
    <location>
        <begin position="197"/>
        <end position="216"/>
    </location>
</feature>
<feature type="transmembrane region" description="Helical" evidence="7">
    <location>
        <begin position="12"/>
        <end position="33"/>
    </location>
</feature>
<reference evidence="8 9" key="1">
    <citation type="submission" date="2017-04" db="EMBL/GenBank/DDBJ databases">
        <authorList>
            <person name="Afonso C.L."/>
            <person name="Miller P.J."/>
            <person name="Scott M.A."/>
            <person name="Spackman E."/>
            <person name="Goraichik I."/>
            <person name="Dimitrov K.M."/>
            <person name="Suarez D.L."/>
            <person name="Swayne D.E."/>
        </authorList>
    </citation>
    <scope>NUCLEOTIDE SEQUENCE [LARGE SCALE GENOMIC DNA]</scope>
    <source>
        <strain evidence="8 9">DSM 5090</strain>
    </source>
</reference>
<feature type="transmembrane region" description="Helical" evidence="7">
    <location>
        <begin position="136"/>
        <end position="159"/>
    </location>
</feature>
<dbReference type="Pfam" id="PF01554">
    <property type="entry name" value="MatE"/>
    <property type="match status" value="2"/>
</dbReference>
<evidence type="ECO:0000256" key="3">
    <source>
        <dbReference type="ARBA" id="ARBA00022475"/>
    </source>
</evidence>
<evidence type="ECO:0000256" key="6">
    <source>
        <dbReference type="ARBA" id="ARBA00023136"/>
    </source>
</evidence>
<feature type="transmembrane region" description="Helical" evidence="7">
    <location>
        <begin position="415"/>
        <end position="434"/>
    </location>
</feature>
<evidence type="ECO:0000313" key="9">
    <source>
        <dbReference type="Proteomes" id="UP000192738"/>
    </source>
</evidence>
<dbReference type="GO" id="GO:0042910">
    <property type="term" value="F:xenobiotic transmembrane transporter activity"/>
    <property type="evidence" value="ECO:0007669"/>
    <property type="project" value="InterPro"/>
</dbReference>
<feature type="transmembrane region" description="Helical" evidence="7">
    <location>
        <begin position="314"/>
        <end position="335"/>
    </location>
</feature>
<evidence type="ECO:0000313" key="8">
    <source>
        <dbReference type="EMBL" id="SMD05332.1"/>
    </source>
</evidence>
<dbReference type="EMBL" id="FWXI01000021">
    <property type="protein sequence ID" value="SMD05332.1"/>
    <property type="molecule type" value="Genomic_DNA"/>
</dbReference>
<keyword evidence="3" id="KW-1003">Cell membrane</keyword>
<dbReference type="InterPro" id="IPR002528">
    <property type="entry name" value="MATE_fam"/>
</dbReference>
<comment type="subcellular location">
    <subcellularLocation>
        <location evidence="1">Cell membrane</location>
        <topology evidence="1">Multi-pass membrane protein</topology>
    </subcellularLocation>
</comment>
<protein>
    <submittedName>
        <fullName evidence="8">Putative efflux protein, MATE family</fullName>
    </submittedName>
</protein>
<keyword evidence="9" id="KW-1185">Reference proteome</keyword>
<organism evidence="8 9">
    <name type="scientific">Sporomusa malonica</name>
    <dbReference type="NCBI Taxonomy" id="112901"/>
    <lineage>
        <taxon>Bacteria</taxon>
        <taxon>Bacillati</taxon>
        <taxon>Bacillota</taxon>
        <taxon>Negativicutes</taxon>
        <taxon>Selenomonadales</taxon>
        <taxon>Sporomusaceae</taxon>
        <taxon>Sporomusa</taxon>
    </lineage>
</organism>
<evidence type="ECO:0000256" key="7">
    <source>
        <dbReference type="SAM" id="Phobius"/>
    </source>
</evidence>
<keyword evidence="2" id="KW-0813">Transport</keyword>
<proteinExistence type="predicted"/>
<dbReference type="PANTHER" id="PTHR43549:SF3">
    <property type="entry name" value="MULTIDRUG RESISTANCE PROTEIN YPNP-RELATED"/>
    <property type="match status" value="1"/>
</dbReference>
<dbReference type="OrthoDB" id="9776324at2"/>
<keyword evidence="4 7" id="KW-0812">Transmembrane</keyword>
<feature type="transmembrane region" description="Helical" evidence="7">
    <location>
        <begin position="355"/>
        <end position="377"/>
    </location>
</feature>
<name>A0A1W2E7C5_9FIRM</name>
<dbReference type="NCBIfam" id="TIGR00797">
    <property type="entry name" value="matE"/>
    <property type="match status" value="1"/>
</dbReference>
<evidence type="ECO:0000256" key="1">
    <source>
        <dbReference type="ARBA" id="ARBA00004651"/>
    </source>
</evidence>
<sequence>MAVAVDMAEDPVPLVMIRLAIPLMVSLFFQNLYSYVNTIFISWLGELPLAAISLAVPLTYIALSLGKGIAMGSVVLISHDRGAGDEADARQMGLAILPLMTLIMIWFLPLMLPGLCRAFFTFLGADAMVMDHIYGYTFWLVAGFPVMGYVMTAEALFMVQGDTVTPMKAMILGNVLNMVLDPILIFSLGLGTAGASIGTLIGQIGAAVYLSWRLHVAGHRRLTVIPTRRMIQYWRRIASQGMFIASSYLVSPIGLMLLNGVLIQFGAVAVGAWNMMSRTEMMVMLPIMGMSNALATFISFNAGKQEYRRIRSGVKFFFILSLGIVLPVMLLFVSFPHVLNAVFRPPAELRELSGYAIQASGMAIVFATLLFAFYGTVQGLKRPALMMIVSFTYIIVLRVPLAYWIGSHWGERGVFWSHPLATMGAAMIALTLLWRLQRTLPSMEQGFNK</sequence>
<keyword evidence="6 7" id="KW-0472">Membrane</keyword>
<evidence type="ECO:0000256" key="2">
    <source>
        <dbReference type="ARBA" id="ARBA00022448"/>
    </source>
</evidence>
<keyword evidence="5 7" id="KW-1133">Transmembrane helix</keyword>
<dbReference type="PANTHER" id="PTHR43549">
    <property type="entry name" value="MULTIDRUG RESISTANCE PROTEIN YPNP-RELATED"/>
    <property type="match status" value="1"/>
</dbReference>
<dbReference type="Proteomes" id="UP000192738">
    <property type="component" value="Unassembled WGS sequence"/>
</dbReference>